<evidence type="ECO:0000313" key="2">
    <source>
        <dbReference type="Proteomes" id="UP000610456"/>
    </source>
</evidence>
<reference evidence="1" key="1">
    <citation type="journal article" date="2014" name="Int. J. Syst. Evol. Microbiol.">
        <title>Complete genome sequence of Corynebacterium casei LMG S-19264T (=DSM 44701T), isolated from a smear-ripened cheese.</title>
        <authorList>
            <consortium name="US DOE Joint Genome Institute (JGI-PGF)"/>
            <person name="Walter F."/>
            <person name="Albersmeier A."/>
            <person name="Kalinowski J."/>
            <person name="Ruckert C."/>
        </authorList>
    </citation>
    <scope>NUCLEOTIDE SEQUENCE</scope>
    <source>
        <strain evidence="1">KCTC 12719</strain>
    </source>
</reference>
<dbReference type="InterPro" id="IPR015003">
    <property type="entry name" value="DUF1853"/>
</dbReference>
<dbReference type="RefSeq" id="WP_189603749.1">
    <property type="nucleotide sequence ID" value="NZ_BMXB01000002.1"/>
</dbReference>
<protein>
    <recommendedName>
        <fullName evidence="3">DUF1853 domain-containing protein</fullName>
    </recommendedName>
</protein>
<dbReference type="Pfam" id="PF08907">
    <property type="entry name" value="DUF1853"/>
    <property type="match status" value="1"/>
</dbReference>
<dbReference type="EMBL" id="BMXB01000002">
    <property type="protein sequence ID" value="GHA31584.1"/>
    <property type="molecule type" value="Genomic_DNA"/>
</dbReference>
<comment type="caution">
    <text evidence="1">The sequence shown here is derived from an EMBL/GenBank/DDBJ whole genome shotgun (WGS) entry which is preliminary data.</text>
</comment>
<keyword evidence="2" id="KW-1185">Reference proteome</keyword>
<gene>
    <name evidence="1" type="ORF">GCM10007103_11540</name>
</gene>
<evidence type="ECO:0000313" key="1">
    <source>
        <dbReference type="EMBL" id="GHA31584.1"/>
    </source>
</evidence>
<name>A0A918SAU6_9FLAO</name>
<reference evidence="1" key="2">
    <citation type="submission" date="2020-09" db="EMBL/GenBank/DDBJ databases">
        <authorList>
            <person name="Sun Q."/>
            <person name="Kim S."/>
        </authorList>
    </citation>
    <scope>NUCLEOTIDE SEQUENCE</scope>
    <source>
        <strain evidence="1">KCTC 12719</strain>
    </source>
</reference>
<dbReference type="Proteomes" id="UP000610456">
    <property type="component" value="Unassembled WGS sequence"/>
</dbReference>
<organism evidence="1 2">
    <name type="scientific">Salinimicrobium marinum</name>
    <dbReference type="NCBI Taxonomy" id="680283"/>
    <lineage>
        <taxon>Bacteria</taxon>
        <taxon>Pseudomonadati</taxon>
        <taxon>Bacteroidota</taxon>
        <taxon>Flavobacteriia</taxon>
        <taxon>Flavobacteriales</taxon>
        <taxon>Flavobacteriaceae</taxon>
        <taxon>Salinimicrobium</taxon>
    </lineage>
</organism>
<dbReference type="AlphaFoldDB" id="A0A918SAU6"/>
<sequence>MDKKSAENDTFLKQFSGFLKTPPLWLNTETFQFPQLLLKEKELSETFPEPNIFSNLVLGKRIERFFRIYLQYFSEEEEVLAENVQIFADKITLGELDFILKNKNSGKVSHIEVVYKFYIYDPSFENELERWIGPNRRDSLIKKIIRLETRQFPLLFQKEAQPLLRELQIEPENIDQKVLFKANLFVPCEILDQHFPGINNECVQGFWIKASEFNEAAFGKYRFFSPTKPDWPVLPENNTTWHSFSEIRVQVDGFLKKERSPLLWMKKNDRIYTRFFIVWW</sequence>
<accession>A0A918SAU6</accession>
<evidence type="ECO:0008006" key="3">
    <source>
        <dbReference type="Google" id="ProtNLM"/>
    </source>
</evidence>
<proteinExistence type="predicted"/>